<keyword evidence="2" id="KW-1185">Reference proteome</keyword>
<name>A0A1B2HC71_9PSEU</name>
<dbReference type="STRING" id="1586287.BBK82_03685"/>
<accession>A0A1B2HC71</accession>
<evidence type="ECO:0000313" key="1">
    <source>
        <dbReference type="EMBL" id="ANZ35318.1"/>
    </source>
</evidence>
<sequence length="264" mass="28934">MTTTPSTVDEAHSAAEPAMEIKTAEDYIRHALVEAARLLDRIHDPKTDKLNHVAIAHYISKFPAIVFLEALRRRDPQEADHLAAWVHQAQEDGDTAGEFNWFWSQQIQNNHAMTRVGGNPVDQPPLPGGLATVNITVSGSGIANTIATPYVPTRTPGLIITQDHGLHDGRWSLRPGRWSVTHEPTLLKVAAPGVPLDVAQSIAARLGQVGGVDWTQPSRELFAALDNTVQQAIHKAFTDHNACWDCSDADHLLVLPFRTEVDRG</sequence>
<dbReference type="OrthoDB" id="1492465at2"/>
<dbReference type="Proteomes" id="UP000093053">
    <property type="component" value="Chromosome"/>
</dbReference>
<gene>
    <name evidence="1" type="ORF">BBK82_03685</name>
</gene>
<proteinExistence type="predicted"/>
<organism evidence="1 2">
    <name type="scientific">Lentzea guizhouensis</name>
    <dbReference type="NCBI Taxonomy" id="1586287"/>
    <lineage>
        <taxon>Bacteria</taxon>
        <taxon>Bacillati</taxon>
        <taxon>Actinomycetota</taxon>
        <taxon>Actinomycetes</taxon>
        <taxon>Pseudonocardiales</taxon>
        <taxon>Pseudonocardiaceae</taxon>
        <taxon>Lentzea</taxon>
    </lineage>
</organism>
<dbReference type="KEGG" id="led:BBK82_03685"/>
<dbReference type="EMBL" id="CP016793">
    <property type="protein sequence ID" value="ANZ35318.1"/>
    <property type="molecule type" value="Genomic_DNA"/>
</dbReference>
<dbReference type="RefSeq" id="WP_065913734.1">
    <property type="nucleotide sequence ID" value="NZ_CP016793.1"/>
</dbReference>
<reference evidence="1 2" key="1">
    <citation type="submission" date="2016-07" db="EMBL/GenBank/DDBJ databases">
        <title>Complete genome sequence of the Lentzea guizhouensis DHS C013.</title>
        <authorList>
            <person name="Cao C."/>
        </authorList>
    </citation>
    <scope>NUCLEOTIDE SEQUENCE [LARGE SCALE GENOMIC DNA]</scope>
    <source>
        <strain evidence="1 2">DHS C013</strain>
    </source>
</reference>
<protein>
    <submittedName>
        <fullName evidence="1">Uncharacterized protein</fullName>
    </submittedName>
</protein>
<dbReference type="AlphaFoldDB" id="A0A1B2HC71"/>
<evidence type="ECO:0000313" key="2">
    <source>
        <dbReference type="Proteomes" id="UP000093053"/>
    </source>
</evidence>